<sequence>MTAGRLPMVDATETAEHPADGAAFRFVDLFAGVGGFHAALKAYGGECVYAVEIDKAAAATYARNWGHDPLGDITNDANDDVMNVPPHEVLAAGFPCQPFSKSGAQRGMDETRGTLYWNILRIIEERKPKVVLLENVRNLAGPRHLHEWQVIIETLRAEGYRVSDTPAIFSPHLLPPARGGRPQVRERVFITATHDPSGIGDDSLDVEPVAYPGVGIDGFEPKIEWHLEDLLDDSHNIPGCNLTSAERSWIDAWDEWVQTWYEQTEGRRPPGFPIWADAWTDLAQVLRDFGGVPDYRDLMDADPLLPQWKAGHLAKNYALYFEHREWIDRWAKRHKIYSNGFPASRRKLEWQAQDAARLWDTVMHFRPSGIRAKRPTYLPALVAITQTSIVGPRQRRLSPRETARLQGLPDWYDFGGQKASATYKQMGNGVNVGAVWHVLREHVARDEEILKSTSAGRKILEAVSGAPLSPDEVLAAMR</sequence>
<comment type="caution">
    <text evidence="8">The sequence shown here is derived from an EMBL/GenBank/DDBJ whole genome shotgun (WGS) entry which is preliminary data.</text>
</comment>
<evidence type="ECO:0000313" key="8">
    <source>
        <dbReference type="EMBL" id="MDQ1106070.1"/>
    </source>
</evidence>
<dbReference type="NCBIfam" id="TIGR00675">
    <property type="entry name" value="dcm"/>
    <property type="match status" value="1"/>
</dbReference>
<organism evidence="8 9">
    <name type="scientific">Nocardioides zeae</name>
    <dbReference type="NCBI Taxonomy" id="1457234"/>
    <lineage>
        <taxon>Bacteria</taxon>
        <taxon>Bacillati</taxon>
        <taxon>Actinomycetota</taxon>
        <taxon>Actinomycetes</taxon>
        <taxon>Propionibacteriales</taxon>
        <taxon>Nocardioidaceae</taxon>
        <taxon>Nocardioides</taxon>
    </lineage>
</organism>
<gene>
    <name evidence="8" type="ORF">QE405_003354</name>
</gene>
<dbReference type="InterPro" id="IPR029063">
    <property type="entry name" value="SAM-dependent_MTases_sf"/>
</dbReference>
<evidence type="ECO:0000313" key="9">
    <source>
        <dbReference type="Proteomes" id="UP001239215"/>
    </source>
</evidence>
<name>A0AAJ1U1X8_9ACTN</name>
<dbReference type="Gene3D" id="3.90.120.10">
    <property type="entry name" value="DNA Methylase, subunit A, domain 2"/>
    <property type="match status" value="1"/>
</dbReference>
<keyword evidence="2 5" id="KW-0808">Transferase</keyword>
<protein>
    <recommendedName>
        <fullName evidence="7">Cytosine-specific methyltransferase</fullName>
        <ecNumber evidence="7">2.1.1.37</ecNumber>
    </recommendedName>
</protein>
<comment type="similarity">
    <text evidence="5 6">Belongs to the class I-like SAM-binding methyltransferase superfamily. C5-methyltransferase family.</text>
</comment>
<keyword evidence="3 5" id="KW-0949">S-adenosyl-L-methionine</keyword>
<dbReference type="GO" id="GO:0003886">
    <property type="term" value="F:DNA (cytosine-5-)-methyltransferase activity"/>
    <property type="evidence" value="ECO:0007669"/>
    <property type="project" value="UniProtKB-EC"/>
</dbReference>
<keyword evidence="1 5" id="KW-0489">Methyltransferase</keyword>
<reference evidence="8" key="1">
    <citation type="submission" date="2023-07" db="EMBL/GenBank/DDBJ databases">
        <title>Functional and genomic diversity of the sorghum phyllosphere microbiome.</title>
        <authorList>
            <person name="Shade A."/>
        </authorList>
    </citation>
    <scope>NUCLEOTIDE SEQUENCE</scope>
    <source>
        <strain evidence="8">SORGH_AS_1067</strain>
    </source>
</reference>
<comment type="catalytic activity">
    <reaction evidence="7">
        <text>a 2'-deoxycytidine in DNA + S-adenosyl-L-methionine = a 5-methyl-2'-deoxycytidine in DNA + S-adenosyl-L-homocysteine + H(+)</text>
        <dbReference type="Rhea" id="RHEA:13681"/>
        <dbReference type="Rhea" id="RHEA-COMP:11369"/>
        <dbReference type="Rhea" id="RHEA-COMP:11370"/>
        <dbReference type="ChEBI" id="CHEBI:15378"/>
        <dbReference type="ChEBI" id="CHEBI:57856"/>
        <dbReference type="ChEBI" id="CHEBI:59789"/>
        <dbReference type="ChEBI" id="CHEBI:85452"/>
        <dbReference type="ChEBI" id="CHEBI:85454"/>
        <dbReference type="EC" id="2.1.1.37"/>
    </reaction>
</comment>
<evidence type="ECO:0000256" key="6">
    <source>
        <dbReference type="RuleBase" id="RU000416"/>
    </source>
</evidence>
<evidence type="ECO:0000256" key="7">
    <source>
        <dbReference type="RuleBase" id="RU000417"/>
    </source>
</evidence>
<keyword evidence="4" id="KW-0680">Restriction system</keyword>
<evidence type="ECO:0000256" key="2">
    <source>
        <dbReference type="ARBA" id="ARBA00022679"/>
    </source>
</evidence>
<proteinExistence type="inferred from homology"/>
<dbReference type="InterPro" id="IPR050750">
    <property type="entry name" value="C5-MTase"/>
</dbReference>
<dbReference type="PANTHER" id="PTHR46098">
    <property type="entry name" value="TRNA (CYTOSINE(38)-C(5))-METHYLTRANSFERASE"/>
    <property type="match status" value="1"/>
</dbReference>
<dbReference type="EC" id="2.1.1.37" evidence="7"/>
<dbReference type="PROSITE" id="PS51679">
    <property type="entry name" value="SAM_MT_C5"/>
    <property type="match status" value="1"/>
</dbReference>
<dbReference type="Gene3D" id="3.40.50.150">
    <property type="entry name" value="Vaccinia Virus protein VP39"/>
    <property type="match status" value="1"/>
</dbReference>
<evidence type="ECO:0000256" key="3">
    <source>
        <dbReference type="ARBA" id="ARBA00022691"/>
    </source>
</evidence>
<feature type="active site" evidence="5">
    <location>
        <position position="96"/>
    </location>
</feature>
<dbReference type="PROSITE" id="PS00094">
    <property type="entry name" value="C5_MTASE_1"/>
    <property type="match status" value="1"/>
</dbReference>
<accession>A0AAJ1U1X8</accession>
<dbReference type="AlphaFoldDB" id="A0AAJ1U1X8"/>
<dbReference type="InterPro" id="IPR018117">
    <property type="entry name" value="C5_DNA_meth_AS"/>
</dbReference>
<dbReference type="InterPro" id="IPR001525">
    <property type="entry name" value="C5_MeTfrase"/>
</dbReference>
<dbReference type="PRINTS" id="PR00105">
    <property type="entry name" value="C5METTRFRASE"/>
</dbReference>
<dbReference type="PANTHER" id="PTHR46098:SF1">
    <property type="entry name" value="TRNA (CYTOSINE(38)-C(5))-METHYLTRANSFERASE"/>
    <property type="match status" value="1"/>
</dbReference>
<evidence type="ECO:0000256" key="1">
    <source>
        <dbReference type="ARBA" id="ARBA00022603"/>
    </source>
</evidence>
<evidence type="ECO:0000256" key="5">
    <source>
        <dbReference type="PROSITE-ProRule" id="PRU01016"/>
    </source>
</evidence>
<dbReference type="EMBL" id="JAUTAN010000001">
    <property type="protein sequence ID" value="MDQ1106070.1"/>
    <property type="molecule type" value="Genomic_DNA"/>
</dbReference>
<dbReference type="GO" id="GO:0009307">
    <property type="term" value="P:DNA restriction-modification system"/>
    <property type="evidence" value="ECO:0007669"/>
    <property type="project" value="UniProtKB-KW"/>
</dbReference>
<evidence type="ECO:0000256" key="4">
    <source>
        <dbReference type="ARBA" id="ARBA00022747"/>
    </source>
</evidence>
<dbReference type="SUPFAM" id="SSF53335">
    <property type="entry name" value="S-adenosyl-L-methionine-dependent methyltransferases"/>
    <property type="match status" value="1"/>
</dbReference>
<dbReference type="CDD" id="cd00315">
    <property type="entry name" value="Cyt_C5_DNA_methylase"/>
    <property type="match status" value="1"/>
</dbReference>
<dbReference type="RefSeq" id="WP_307202886.1">
    <property type="nucleotide sequence ID" value="NZ_JAUTAN010000001.1"/>
</dbReference>
<dbReference type="GO" id="GO:0032259">
    <property type="term" value="P:methylation"/>
    <property type="evidence" value="ECO:0007669"/>
    <property type="project" value="UniProtKB-KW"/>
</dbReference>
<dbReference type="Proteomes" id="UP001239215">
    <property type="component" value="Unassembled WGS sequence"/>
</dbReference>
<dbReference type="Pfam" id="PF00145">
    <property type="entry name" value="DNA_methylase"/>
    <property type="match status" value="1"/>
</dbReference>